<accession>A0A5B7JGH6</accession>
<evidence type="ECO:0000313" key="1">
    <source>
        <dbReference type="EMBL" id="MPC92068.1"/>
    </source>
</evidence>
<reference evidence="1 2" key="1">
    <citation type="submission" date="2019-05" db="EMBL/GenBank/DDBJ databases">
        <title>Another draft genome of Portunus trituberculatus and its Hox gene families provides insights of decapod evolution.</title>
        <authorList>
            <person name="Jeong J.-H."/>
            <person name="Song I."/>
            <person name="Kim S."/>
            <person name="Choi T."/>
            <person name="Kim D."/>
            <person name="Ryu S."/>
            <person name="Kim W."/>
        </authorList>
    </citation>
    <scope>NUCLEOTIDE SEQUENCE [LARGE SCALE GENOMIC DNA]</scope>
    <source>
        <tissue evidence="1">Muscle</tissue>
    </source>
</reference>
<organism evidence="1 2">
    <name type="scientific">Portunus trituberculatus</name>
    <name type="common">Swimming crab</name>
    <name type="synonym">Neptunus trituberculatus</name>
    <dbReference type="NCBI Taxonomy" id="210409"/>
    <lineage>
        <taxon>Eukaryota</taxon>
        <taxon>Metazoa</taxon>
        <taxon>Ecdysozoa</taxon>
        <taxon>Arthropoda</taxon>
        <taxon>Crustacea</taxon>
        <taxon>Multicrustacea</taxon>
        <taxon>Malacostraca</taxon>
        <taxon>Eumalacostraca</taxon>
        <taxon>Eucarida</taxon>
        <taxon>Decapoda</taxon>
        <taxon>Pleocyemata</taxon>
        <taxon>Brachyura</taxon>
        <taxon>Eubrachyura</taxon>
        <taxon>Portunoidea</taxon>
        <taxon>Portunidae</taxon>
        <taxon>Portuninae</taxon>
        <taxon>Portunus</taxon>
    </lineage>
</organism>
<protein>
    <submittedName>
        <fullName evidence="1">Uncharacterized protein</fullName>
    </submittedName>
</protein>
<evidence type="ECO:0000313" key="2">
    <source>
        <dbReference type="Proteomes" id="UP000324222"/>
    </source>
</evidence>
<gene>
    <name evidence="1" type="ORF">E2C01_087140</name>
</gene>
<name>A0A5B7JGH6_PORTR</name>
<keyword evidence="2" id="KW-1185">Reference proteome</keyword>
<dbReference type="EMBL" id="VSRR010090021">
    <property type="protein sequence ID" value="MPC92068.1"/>
    <property type="molecule type" value="Genomic_DNA"/>
</dbReference>
<comment type="caution">
    <text evidence="1">The sequence shown here is derived from an EMBL/GenBank/DDBJ whole genome shotgun (WGS) entry which is preliminary data.</text>
</comment>
<proteinExistence type="predicted"/>
<sequence length="86" mass="9618">MVVVVVVVMVRGMKEERQGRSWNVMIVGNDMQGSAKHPGVPRRGVWVAGKWMCGAPDKPPGWLREYFVLMGTPHSLSRGDARTRLD</sequence>
<dbReference type="AlphaFoldDB" id="A0A5B7JGH6"/>
<dbReference type="Proteomes" id="UP000324222">
    <property type="component" value="Unassembled WGS sequence"/>
</dbReference>